<evidence type="ECO:0000313" key="3">
    <source>
        <dbReference type="Proteomes" id="UP000283090"/>
    </source>
</evidence>
<dbReference type="OrthoDB" id="5369819at2759"/>
<evidence type="ECO:0000256" key="1">
    <source>
        <dbReference type="SAM" id="SignalP"/>
    </source>
</evidence>
<dbReference type="VEuPathDB" id="FungiDB:DFL_005291"/>
<evidence type="ECO:0000313" key="2">
    <source>
        <dbReference type="EMBL" id="RVD87042.1"/>
    </source>
</evidence>
<feature type="signal peptide" evidence="1">
    <location>
        <begin position="1"/>
        <end position="23"/>
    </location>
</feature>
<name>A0A437A7D8_ARTFL</name>
<organism evidence="2 3">
    <name type="scientific">Arthrobotrys flagrans</name>
    <name type="common">Nematode-trapping fungus</name>
    <name type="synonym">Trichothecium flagrans</name>
    <dbReference type="NCBI Taxonomy" id="97331"/>
    <lineage>
        <taxon>Eukaryota</taxon>
        <taxon>Fungi</taxon>
        <taxon>Dikarya</taxon>
        <taxon>Ascomycota</taxon>
        <taxon>Pezizomycotina</taxon>
        <taxon>Orbiliomycetes</taxon>
        <taxon>Orbiliales</taxon>
        <taxon>Orbiliaceae</taxon>
        <taxon>Arthrobotrys</taxon>
    </lineage>
</organism>
<keyword evidence="3" id="KW-1185">Reference proteome</keyword>
<protein>
    <submittedName>
        <fullName evidence="2">Uncharacterized protein</fullName>
    </submittedName>
</protein>
<accession>A0A437A7D8</accession>
<dbReference type="Proteomes" id="UP000283090">
    <property type="component" value="Unassembled WGS sequence"/>
</dbReference>
<dbReference type="AlphaFoldDB" id="A0A437A7D8"/>
<dbReference type="GeneID" id="93587602"/>
<proteinExistence type="predicted"/>
<keyword evidence="1" id="KW-0732">Signal</keyword>
<comment type="caution">
    <text evidence="2">The sequence shown here is derived from an EMBL/GenBank/DDBJ whole genome shotgun (WGS) entry which is preliminary data.</text>
</comment>
<gene>
    <name evidence="2" type="ORF">DFL_005291</name>
</gene>
<reference evidence="2 3" key="1">
    <citation type="submission" date="2019-01" db="EMBL/GenBank/DDBJ databases">
        <title>Intercellular communication is required for trap formation in the nematode-trapping fungus Duddingtonia flagrans.</title>
        <authorList>
            <person name="Youssar L."/>
            <person name="Wernet V."/>
            <person name="Hensel N."/>
            <person name="Hildebrandt H.-G."/>
            <person name="Fischer R."/>
        </authorList>
    </citation>
    <scope>NUCLEOTIDE SEQUENCE [LARGE SCALE GENOMIC DNA]</scope>
    <source>
        <strain evidence="2 3">CBS H-5679</strain>
    </source>
</reference>
<sequence>MKTALFTTFVVGMSSLLVTPTLGHPVGSDVGGLEYERRGNGDEEPDIRACSSQVESLLTMRRWEGGPEKILQQQKEYLTENRGKLPRCVGFEEGSVQECVILGKESSNTLPDVYINHICQLLR</sequence>
<dbReference type="EMBL" id="SAEB01000006">
    <property type="protein sequence ID" value="RVD87042.1"/>
    <property type="molecule type" value="Genomic_DNA"/>
</dbReference>
<feature type="chain" id="PRO_5019182594" evidence="1">
    <location>
        <begin position="24"/>
        <end position="123"/>
    </location>
</feature>
<dbReference type="RefSeq" id="XP_067492586.1">
    <property type="nucleotide sequence ID" value="XM_067634526.1"/>
</dbReference>